<dbReference type="InterPro" id="IPR055305">
    <property type="entry name" value="GG3-like"/>
</dbReference>
<evidence type="ECO:0000256" key="1">
    <source>
        <dbReference type="SAM" id="Coils"/>
    </source>
</evidence>
<dbReference type="EMBL" id="LFYR01002015">
    <property type="protein sequence ID" value="KMZ57889.1"/>
    <property type="molecule type" value="Genomic_DNA"/>
</dbReference>
<dbReference type="SMART" id="SM01224">
    <property type="entry name" value="G_gamma"/>
    <property type="match status" value="1"/>
</dbReference>
<organism evidence="3 4">
    <name type="scientific">Zostera marina</name>
    <name type="common">Eelgrass</name>
    <dbReference type="NCBI Taxonomy" id="29655"/>
    <lineage>
        <taxon>Eukaryota</taxon>
        <taxon>Viridiplantae</taxon>
        <taxon>Streptophyta</taxon>
        <taxon>Embryophyta</taxon>
        <taxon>Tracheophyta</taxon>
        <taxon>Spermatophyta</taxon>
        <taxon>Magnoliopsida</taxon>
        <taxon>Liliopsida</taxon>
        <taxon>Zosteraceae</taxon>
        <taxon>Zostera</taxon>
    </lineage>
</organism>
<sequence length="173" mass="19438">MTLSVEMAEAADLIPKSPLAYPDLCGKHRLQVEVQMMDREIGFLEEELSSLDELQTASTCCEEVNKYVDENPDPLLPETRKVGRSGCLWRCMRWLVCFNLASLCCCRNCKRESDKSSCCGKHNNFRCNCITSCKPCLICPGYGCGCFLSCCRNNNTSCFPPKYSGSCCIFRCN</sequence>
<dbReference type="PANTHER" id="PTHR32378">
    <property type="entry name" value="GUANINE NUCLEOTIDE-BINDING PROTEIN SUBUNIT GAMMA 3"/>
    <property type="match status" value="1"/>
</dbReference>
<dbReference type="PANTHER" id="PTHR32378:SF10">
    <property type="entry name" value="GUANINE NUCLEOTIDE-BINDING PROTEIN SUBUNIT GAMMA 3"/>
    <property type="match status" value="1"/>
</dbReference>
<feature type="coiled-coil region" evidence="1">
    <location>
        <begin position="27"/>
        <end position="54"/>
    </location>
</feature>
<dbReference type="InterPro" id="IPR015898">
    <property type="entry name" value="G-protein_gamma-like_dom"/>
</dbReference>
<comment type="caution">
    <text evidence="3">The sequence shown here is derived from an EMBL/GenBank/DDBJ whole genome shotgun (WGS) entry which is preliminary data.</text>
</comment>
<dbReference type="OrthoDB" id="1936517at2759"/>
<accession>A0A0K9NM73</accession>
<evidence type="ECO:0000313" key="3">
    <source>
        <dbReference type="EMBL" id="KMZ57889.1"/>
    </source>
</evidence>
<protein>
    <recommendedName>
        <fullName evidence="2">G protein gamma domain-containing protein</fullName>
    </recommendedName>
</protein>
<evidence type="ECO:0000313" key="4">
    <source>
        <dbReference type="Proteomes" id="UP000036987"/>
    </source>
</evidence>
<name>A0A0K9NM73_ZOSMR</name>
<dbReference type="Pfam" id="PF00631">
    <property type="entry name" value="G-gamma"/>
    <property type="match status" value="1"/>
</dbReference>
<proteinExistence type="predicted"/>
<dbReference type="Proteomes" id="UP000036987">
    <property type="component" value="Unassembled WGS sequence"/>
</dbReference>
<feature type="domain" description="G protein gamma" evidence="2">
    <location>
        <begin position="30"/>
        <end position="91"/>
    </location>
</feature>
<dbReference type="GO" id="GO:0007186">
    <property type="term" value="P:G protein-coupled receptor signaling pathway"/>
    <property type="evidence" value="ECO:0007669"/>
    <property type="project" value="InterPro"/>
</dbReference>
<gene>
    <name evidence="3" type="ORF">ZOSMA_81G01080</name>
</gene>
<evidence type="ECO:0000259" key="2">
    <source>
        <dbReference type="SMART" id="SM01224"/>
    </source>
</evidence>
<dbReference type="STRING" id="29655.A0A0K9NM73"/>
<dbReference type="OMA" id="CKKCCCF"/>
<dbReference type="AlphaFoldDB" id="A0A0K9NM73"/>
<keyword evidence="1" id="KW-0175">Coiled coil</keyword>
<reference evidence="4" key="1">
    <citation type="journal article" date="2016" name="Nature">
        <title>The genome of the seagrass Zostera marina reveals angiosperm adaptation to the sea.</title>
        <authorList>
            <person name="Olsen J.L."/>
            <person name="Rouze P."/>
            <person name="Verhelst B."/>
            <person name="Lin Y.-C."/>
            <person name="Bayer T."/>
            <person name="Collen J."/>
            <person name="Dattolo E."/>
            <person name="De Paoli E."/>
            <person name="Dittami S."/>
            <person name="Maumus F."/>
            <person name="Michel G."/>
            <person name="Kersting A."/>
            <person name="Lauritano C."/>
            <person name="Lohaus R."/>
            <person name="Toepel M."/>
            <person name="Tonon T."/>
            <person name="Vanneste K."/>
            <person name="Amirebrahimi M."/>
            <person name="Brakel J."/>
            <person name="Bostroem C."/>
            <person name="Chovatia M."/>
            <person name="Grimwood J."/>
            <person name="Jenkins J.W."/>
            <person name="Jueterbock A."/>
            <person name="Mraz A."/>
            <person name="Stam W.T."/>
            <person name="Tice H."/>
            <person name="Bornberg-Bauer E."/>
            <person name="Green P.J."/>
            <person name="Pearson G.A."/>
            <person name="Procaccini G."/>
            <person name="Duarte C.M."/>
            <person name="Schmutz J."/>
            <person name="Reusch T.B.H."/>
            <person name="Van de Peer Y."/>
        </authorList>
    </citation>
    <scope>NUCLEOTIDE SEQUENCE [LARGE SCALE GENOMIC DNA]</scope>
    <source>
        <strain evidence="4">cv. Finnish</strain>
    </source>
</reference>
<keyword evidence="4" id="KW-1185">Reference proteome</keyword>